<accession>A0A921ZK96</accession>
<dbReference type="EMBL" id="JH668603">
    <property type="protein sequence ID" value="KAG6458981.1"/>
    <property type="molecule type" value="Genomic_DNA"/>
</dbReference>
<organism evidence="1 2">
    <name type="scientific">Manduca sexta</name>
    <name type="common">Tobacco hawkmoth</name>
    <name type="synonym">Tobacco hornworm</name>
    <dbReference type="NCBI Taxonomy" id="7130"/>
    <lineage>
        <taxon>Eukaryota</taxon>
        <taxon>Metazoa</taxon>
        <taxon>Ecdysozoa</taxon>
        <taxon>Arthropoda</taxon>
        <taxon>Hexapoda</taxon>
        <taxon>Insecta</taxon>
        <taxon>Pterygota</taxon>
        <taxon>Neoptera</taxon>
        <taxon>Endopterygota</taxon>
        <taxon>Lepidoptera</taxon>
        <taxon>Glossata</taxon>
        <taxon>Ditrysia</taxon>
        <taxon>Bombycoidea</taxon>
        <taxon>Sphingidae</taxon>
        <taxon>Sphinginae</taxon>
        <taxon>Sphingini</taxon>
        <taxon>Manduca</taxon>
    </lineage>
</organism>
<evidence type="ECO:0000313" key="2">
    <source>
        <dbReference type="Proteomes" id="UP000791440"/>
    </source>
</evidence>
<keyword evidence="2" id="KW-1185">Reference proteome</keyword>
<evidence type="ECO:0008006" key="3">
    <source>
        <dbReference type="Google" id="ProtNLM"/>
    </source>
</evidence>
<evidence type="ECO:0000313" key="1">
    <source>
        <dbReference type="EMBL" id="KAG6458981.1"/>
    </source>
</evidence>
<sequence>MKYILLLFLIAVEAKLRIYLTDTPLQRIGARIYKKKLLTDQFKSPKELTYDSSSRNLFFMYMDDVIQNSGRAVINVITKQAKKIHGIEKNKAIAVDPDTSDVYFGSEDGLYKYDPVTNEARNIGLYNVNIMKLVVRNNEMFLLDANNHMLYKVFNEGKTAVKLINMKTVMEFEIDDNRDVHFVTMCGVYCAINGHEIVKNTDLSVVYNFIVSDGRTYGVTEDGIYALDCANGTARMVADLDFIPRSMTFGDYGDIYYSEDDFIYKLSPISSYLVYNVHRNVK</sequence>
<name>A0A921ZK96_MANSE</name>
<proteinExistence type="predicted"/>
<gene>
    <name evidence="1" type="ORF">O3G_MSEX011145</name>
</gene>
<dbReference type="AlphaFoldDB" id="A0A921ZK96"/>
<dbReference type="Proteomes" id="UP000791440">
    <property type="component" value="Unassembled WGS sequence"/>
</dbReference>
<protein>
    <recommendedName>
        <fullName evidence="3">Ommochrome-binding protein</fullName>
    </recommendedName>
</protein>
<reference evidence="1" key="2">
    <citation type="submission" date="2020-12" db="EMBL/GenBank/DDBJ databases">
        <authorList>
            <person name="Kanost M."/>
        </authorList>
    </citation>
    <scope>NUCLEOTIDE SEQUENCE</scope>
</reference>
<comment type="caution">
    <text evidence="1">The sequence shown here is derived from an EMBL/GenBank/DDBJ whole genome shotgun (WGS) entry which is preliminary data.</text>
</comment>
<reference evidence="1" key="1">
    <citation type="journal article" date="2016" name="Insect Biochem. Mol. Biol.">
        <title>Multifaceted biological insights from a draft genome sequence of the tobacco hornworm moth, Manduca sexta.</title>
        <authorList>
            <person name="Kanost M.R."/>
            <person name="Arrese E.L."/>
            <person name="Cao X."/>
            <person name="Chen Y.R."/>
            <person name="Chellapilla S."/>
            <person name="Goldsmith M.R."/>
            <person name="Grosse-Wilde E."/>
            <person name="Heckel D.G."/>
            <person name="Herndon N."/>
            <person name="Jiang H."/>
            <person name="Papanicolaou A."/>
            <person name="Qu J."/>
            <person name="Soulages J.L."/>
            <person name="Vogel H."/>
            <person name="Walters J."/>
            <person name="Waterhouse R.M."/>
            <person name="Ahn S.J."/>
            <person name="Almeida F.C."/>
            <person name="An C."/>
            <person name="Aqrawi P."/>
            <person name="Bretschneider A."/>
            <person name="Bryant W.B."/>
            <person name="Bucks S."/>
            <person name="Chao H."/>
            <person name="Chevignon G."/>
            <person name="Christen J.M."/>
            <person name="Clarke D.F."/>
            <person name="Dittmer N.T."/>
            <person name="Ferguson L.C.F."/>
            <person name="Garavelou S."/>
            <person name="Gordon K.H.J."/>
            <person name="Gunaratna R.T."/>
            <person name="Han Y."/>
            <person name="Hauser F."/>
            <person name="He Y."/>
            <person name="Heidel-Fischer H."/>
            <person name="Hirsh A."/>
            <person name="Hu Y."/>
            <person name="Jiang H."/>
            <person name="Kalra D."/>
            <person name="Klinner C."/>
            <person name="Konig C."/>
            <person name="Kovar C."/>
            <person name="Kroll A.R."/>
            <person name="Kuwar S.S."/>
            <person name="Lee S.L."/>
            <person name="Lehman R."/>
            <person name="Li K."/>
            <person name="Li Z."/>
            <person name="Liang H."/>
            <person name="Lovelace S."/>
            <person name="Lu Z."/>
            <person name="Mansfield J.H."/>
            <person name="McCulloch K.J."/>
            <person name="Mathew T."/>
            <person name="Morton B."/>
            <person name="Muzny D.M."/>
            <person name="Neunemann D."/>
            <person name="Ongeri F."/>
            <person name="Pauchet Y."/>
            <person name="Pu L.L."/>
            <person name="Pyrousis I."/>
            <person name="Rao X.J."/>
            <person name="Redding A."/>
            <person name="Roesel C."/>
            <person name="Sanchez-Gracia A."/>
            <person name="Schaack S."/>
            <person name="Shukla A."/>
            <person name="Tetreau G."/>
            <person name="Wang Y."/>
            <person name="Xiong G.H."/>
            <person name="Traut W."/>
            <person name="Walsh T.K."/>
            <person name="Worley K.C."/>
            <person name="Wu D."/>
            <person name="Wu W."/>
            <person name="Wu Y.Q."/>
            <person name="Zhang X."/>
            <person name="Zou Z."/>
            <person name="Zucker H."/>
            <person name="Briscoe A.D."/>
            <person name="Burmester T."/>
            <person name="Clem R.J."/>
            <person name="Feyereisen R."/>
            <person name="Grimmelikhuijzen C.J.P."/>
            <person name="Hamodrakas S.J."/>
            <person name="Hansson B.S."/>
            <person name="Huguet E."/>
            <person name="Jermiin L.S."/>
            <person name="Lan Q."/>
            <person name="Lehman H.K."/>
            <person name="Lorenzen M."/>
            <person name="Merzendorfer H."/>
            <person name="Michalopoulos I."/>
            <person name="Morton D.B."/>
            <person name="Muthukrishnan S."/>
            <person name="Oakeshott J.G."/>
            <person name="Palmer W."/>
            <person name="Park Y."/>
            <person name="Passarelli A.L."/>
            <person name="Rozas J."/>
            <person name="Schwartz L.M."/>
            <person name="Smith W."/>
            <person name="Southgate A."/>
            <person name="Vilcinskas A."/>
            <person name="Vogt R."/>
            <person name="Wang P."/>
            <person name="Werren J."/>
            <person name="Yu X.Q."/>
            <person name="Zhou J.J."/>
            <person name="Brown S.J."/>
            <person name="Scherer S.E."/>
            <person name="Richards S."/>
            <person name="Blissard G.W."/>
        </authorList>
    </citation>
    <scope>NUCLEOTIDE SEQUENCE</scope>
</reference>